<proteinExistence type="predicted"/>
<dbReference type="Proteomes" id="UP001189429">
    <property type="component" value="Unassembled WGS sequence"/>
</dbReference>
<feature type="non-terminal residue" evidence="1">
    <location>
        <position position="1"/>
    </location>
</feature>
<sequence>FQSTGAQRRKKPPRRASRIDALRRAMDSGWASGGPGGLRAAVPVQQRSRQEAQRRSTACPGPAWRVHTGGIPAELRPFLLVRLLADRSGSWAFAGALPRGF</sequence>
<name>A0ABN9VVB8_9DINO</name>
<organism evidence="1 2">
    <name type="scientific">Prorocentrum cordatum</name>
    <dbReference type="NCBI Taxonomy" id="2364126"/>
    <lineage>
        <taxon>Eukaryota</taxon>
        <taxon>Sar</taxon>
        <taxon>Alveolata</taxon>
        <taxon>Dinophyceae</taxon>
        <taxon>Prorocentrales</taxon>
        <taxon>Prorocentraceae</taxon>
        <taxon>Prorocentrum</taxon>
    </lineage>
</organism>
<dbReference type="EMBL" id="CAUYUJ010017748">
    <property type="protein sequence ID" value="CAK0877534.1"/>
    <property type="molecule type" value="Genomic_DNA"/>
</dbReference>
<evidence type="ECO:0000313" key="1">
    <source>
        <dbReference type="EMBL" id="CAK0877534.1"/>
    </source>
</evidence>
<protein>
    <submittedName>
        <fullName evidence="1">Uncharacterized protein</fullName>
    </submittedName>
</protein>
<accession>A0ABN9VVB8</accession>
<gene>
    <name evidence="1" type="ORF">PCOR1329_LOCUS61569</name>
</gene>
<keyword evidence="2" id="KW-1185">Reference proteome</keyword>
<evidence type="ECO:0000313" key="2">
    <source>
        <dbReference type="Proteomes" id="UP001189429"/>
    </source>
</evidence>
<reference evidence="1" key="1">
    <citation type="submission" date="2023-10" db="EMBL/GenBank/DDBJ databases">
        <authorList>
            <person name="Chen Y."/>
            <person name="Shah S."/>
            <person name="Dougan E. K."/>
            <person name="Thang M."/>
            <person name="Chan C."/>
        </authorList>
    </citation>
    <scope>NUCLEOTIDE SEQUENCE [LARGE SCALE GENOMIC DNA]</scope>
</reference>
<comment type="caution">
    <text evidence="1">The sequence shown here is derived from an EMBL/GenBank/DDBJ whole genome shotgun (WGS) entry which is preliminary data.</text>
</comment>